<evidence type="ECO:0000256" key="3">
    <source>
        <dbReference type="ARBA" id="ARBA00012438"/>
    </source>
</evidence>
<feature type="domain" description="HAMP" evidence="13">
    <location>
        <begin position="189"/>
        <end position="240"/>
    </location>
</feature>
<dbReference type="InterPro" id="IPR036097">
    <property type="entry name" value="HisK_dim/P_sf"/>
</dbReference>
<dbReference type="EMBL" id="JBHRSS010000010">
    <property type="protein sequence ID" value="MFC3106206.1"/>
    <property type="molecule type" value="Genomic_DNA"/>
</dbReference>
<dbReference type="InterPro" id="IPR050428">
    <property type="entry name" value="TCS_sensor_his_kinase"/>
</dbReference>
<comment type="caution">
    <text evidence="14">The sequence shown here is derived from an EMBL/GenBank/DDBJ whole genome shotgun (WGS) entry which is preliminary data.</text>
</comment>
<evidence type="ECO:0000256" key="8">
    <source>
        <dbReference type="ARBA" id="ARBA00022989"/>
    </source>
</evidence>
<keyword evidence="7 14" id="KW-0418">Kinase</keyword>
<keyword evidence="6 11" id="KW-0812">Transmembrane</keyword>
<dbReference type="RefSeq" id="WP_380691816.1">
    <property type="nucleotide sequence ID" value="NZ_JBHRSS010000010.1"/>
</dbReference>
<dbReference type="PRINTS" id="PR00344">
    <property type="entry name" value="BCTRLSENSOR"/>
</dbReference>
<dbReference type="SUPFAM" id="SSF47384">
    <property type="entry name" value="Homodimeric domain of signal transducing histidine kinase"/>
    <property type="match status" value="1"/>
</dbReference>
<evidence type="ECO:0000256" key="9">
    <source>
        <dbReference type="ARBA" id="ARBA00023012"/>
    </source>
</evidence>
<dbReference type="InterPro" id="IPR004358">
    <property type="entry name" value="Sig_transdc_His_kin-like_C"/>
</dbReference>
<evidence type="ECO:0000256" key="5">
    <source>
        <dbReference type="ARBA" id="ARBA00022679"/>
    </source>
</evidence>
<dbReference type="InterPro" id="IPR005467">
    <property type="entry name" value="His_kinase_dom"/>
</dbReference>
<keyword evidence="10 11" id="KW-0472">Membrane</keyword>
<feature type="domain" description="Histidine kinase" evidence="12">
    <location>
        <begin position="248"/>
        <end position="451"/>
    </location>
</feature>
<evidence type="ECO:0000256" key="4">
    <source>
        <dbReference type="ARBA" id="ARBA00022553"/>
    </source>
</evidence>
<dbReference type="PROSITE" id="PS50109">
    <property type="entry name" value="HIS_KIN"/>
    <property type="match status" value="1"/>
</dbReference>
<feature type="transmembrane region" description="Helical" evidence="11">
    <location>
        <begin position="165"/>
        <end position="190"/>
    </location>
</feature>
<dbReference type="Gene3D" id="1.10.287.130">
    <property type="match status" value="1"/>
</dbReference>
<keyword evidence="15" id="KW-1185">Reference proteome</keyword>
<dbReference type="InterPro" id="IPR003594">
    <property type="entry name" value="HATPase_dom"/>
</dbReference>
<dbReference type="Pfam" id="PF02518">
    <property type="entry name" value="HATPase_c"/>
    <property type="match status" value="1"/>
</dbReference>
<dbReference type="InterPro" id="IPR003660">
    <property type="entry name" value="HAMP_dom"/>
</dbReference>
<evidence type="ECO:0000256" key="1">
    <source>
        <dbReference type="ARBA" id="ARBA00000085"/>
    </source>
</evidence>
<dbReference type="SUPFAM" id="SSF55874">
    <property type="entry name" value="ATPase domain of HSP90 chaperone/DNA topoisomerase II/histidine kinase"/>
    <property type="match status" value="1"/>
</dbReference>
<evidence type="ECO:0000256" key="6">
    <source>
        <dbReference type="ARBA" id="ARBA00022692"/>
    </source>
</evidence>
<evidence type="ECO:0000313" key="15">
    <source>
        <dbReference type="Proteomes" id="UP001595462"/>
    </source>
</evidence>
<dbReference type="SMART" id="SM00387">
    <property type="entry name" value="HATPase_c"/>
    <property type="match status" value="1"/>
</dbReference>
<name>A0ABV7EW94_9GAMM</name>
<proteinExistence type="predicted"/>
<evidence type="ECO:0000259" key="12">
    <source>
        <dbReference type="PROSITE" id="PS50109"/>
    </source>
</evidence>
<keyword evidence="4" id="KW-0597">Phosphoprotein</keyword>
<gene>
    <name evidence="14" type="ORF">ACFOSU_20220</name>
</gene>
<feature type="transmembrane region" description="Helical" evidence="11">
    <location>
        <begin position="12"/>
        <end position="33"/>
    </location>
</feature>
<keyword evidence="8 11" id="KW-1133">Transmembrane helix</keyword>
<evidence type="ECO:0000313" key="14">
    <source>
        <dbReference type="EMBL" id="MFC3106206.1"/>
    </source>
</evidence>
<comment type="subcellular location">
    <subcellularLocation>
        <location evidence="2">Membrane</location>
    </subcellularLocation>
</comment>
<reference evidence="15" key="1">
    <citation type="journal article" date="2019" name="Int. J. Syst. Evol. Microbiol.">
        <title>The Global Catalogue of Microorganisms (GCM) 10K type strain sequencing project: providing services to taxonomists for standard genome sequencing and annotation.</title>
        <authorList>
            <consortium name="The Broad Institute Genomics Platform"/>
            <consortium name="The Broad Institute Genome Sequencing Center for Infectious Disease"/>
            <person name="Wu L."/>
            <person name="Ma J."/>
        </authorList>
    </citation>
    <scope>NUCLEOTIDE SEQUENCE [LARGE SCALE GENOMIC DNA]</scope>
    <source>
        <strain evidence="15">KCTC 52640</strain>
    </source>
</reference>
<dbReference type="PROSITE" id="PS50885">
    <property type="entry name" value="HAMP"/>
    <property type="match status" value="1"/>
</dbReference>
<evidence type="ECO:0000256" key="7">
    <source>
        <dbReference type="ARBA" id="ARBA00022777"/>
    </source>
</evidence>
<dbReference type="GO" id="GO:0004673">
    <property type="term" value="F:protein histidine kinase activity"/>
    <property type="evidence" value="ECO:0007669"/>
    <property type="project" value="UniProtKB-EC"/>
</dbReference>
<dbReference type="InterPro" id="IPR036890">
    <property type="entry name" value="HATPase_C_sf"/>
</dbReference>
<accession>A0ABV7EW94</accession>
<keyword evidence="9" id="KW-0902">Two-component regulatory system</keyword>
<sequence length="451" mass="48542">MRRASLQRRLFLGALAWIVVALVVTGLVLSLLFRQHLEDELARRLDADFLQLVSQLSVDANGRLVQARPMSDPLYQRVFSGRYWQVDSAEAGGAAEPLLRSRSLWQHRLDSGESDAASGPRRIVGVRATPLLAIARDITLPRRAGALRLTVAADLRPVENAVHSFIGALMLALGVLALGLIAAAALQVGLGLRPLRRLRAELGAIRRAASTRVSGDYPGEVAPLVADLNTVLAANESLIERARDQAGNLAHALKTPLSVIGNEADRLGREGDTVRATRLQREVQAMRRQVDWHLARTRIAGTRRAGLATPVAPVLARLQRTLQRLHGEAGLVIDVDCDDALVFAGESQDLEQMLGNLMDNACKWARGVIEVRVLREDGRLCLCVDDDGHGLDTAQREQALVRGQRFDETTPGSGLGLAIVSDLAAAYDGALVLEAAALGGLSAQLWLPAAG</sequence>
<dbReference type="Gene3D" id="3.30.565.10">
    <property type="entry name" value="Histidine kinase-like ATPase, C-terminal domain"/>
    <property type="match status" value="1"/>
</dbReference>
<dbReference type="Proteomes" id="UP001595462">
    <property type="component" value="Unassembled WGS sequence"/>
</dbReference>
<comment type="catalytic activity">
    <reaction evidence="1">
        <text>ATP + protein L-histidine = ADP + protein N-phospho-L-histidine.</text>
        <dbReference type="EC" id="2.7.13.3"/>
    </reaction>
</comment>
<keyword evidence="5 14" id="KW-0808">Transferase</keyword>
<organism evidence="14 15">
    <name type="scientific">Salinisphaera aquimarina</name>
    <dbReference type="NCBI Taxonomy" id="2094031"/>
    <lineage>
        <taxon>Bacteria</taxon>
        <taxon>Pseudomonadati</taxon>
        <taxon>Pseudomonadota</taxon>
        <taxon>Gammaproteobacteria</taxon>
        <taxon>Salinisphaerales</taxon>
        <taxon>Salinisphaeraceae</taxon>
        <taxon>Salinisphaera</taxon>
    </lineage>
</organism>
<evidence type="ECO:0000256" key="10">
    <source>
        <dbReference type="ARBA" id="ARBA00023136"/>
    </source>
</evidence>
<evidence type="ECO:0000256" key="11">
    <source>
        <dbReference type="SAM" id="Phobius"/>
    </source>
</evidence>
<dbReference type="PANTHER" id="PTHR45436">
    <property type="entry name" value="SENSOR HISTIDINE KINASE YKOH"/>
    <property type="match status" value="1"/>
</dbReference>
<evidence type="ECO:0000259" key="13">
    <source>
        <dbReference type="PROSITE" id="PS50885"/>
    </source>
</evidence>
<dbReference type="PANTHER" id="PTHR45436:SF5">
    <property type="entry name" value="SENSOR HISTIDINE KINASE TRCS"/>
    <property type="match status" value="1"/>
</dbReference>
<evidence type="ECO:0000256" key="2">
    <source>
        <dbReference type="ARBA" id="ARBA00004370"/>
    </source>
</evidence>
<dbReference type="EC" id="2.7.13.3" evidence="3"/>
<protein>
    <recommendedName>
        <fullName evidence="3">histidine kinase</fullName>
        <ecNumber evidence="3">2.7.13.3</ecNumber>
    </recommendedName>
</protein>